<feature type="transmembrane region" description="Helical" evidence="7">
    <location>
        <begin position="142"/>
        <end position="162"/>
    </location>
</feature>
<gene>
    <name evidence="9" type="ORF">SMAR0320_LOCUS11152</name>
</gene>
<dbReference type="PANTHER" id="PTHR45951:SF3">
    <property type="entry name" value="PROTEIN DISPATCHED"/>
    <property type="match status" value="1"/>
</dbReference>
<keyword evidence="5" id="KW-0325">Glycoprotein</keyword>
<evidence type="ECO:0000256" key="7">
    <source>
        <dbReference type="SAM" id="Phobius"/>
    </source>
</evidence>
<evidence type="ECO:0000256" key="6">
    <source>
        <dbReference type="ARBA" id="ARBA00038046"/>
    </source>
</evidence>
<feature type="transmembrane region" description="Helical" evidence="7">
    <location>
        <begin position="1058"/>
        <end position="1079"/>
    </location>
</feature>
<dbReference type="Gene3D" id="1.20.1640.10">
    <property type="entry name" value="Multidrug efflux transporter AcrB transmembrane domain"/>
    <property type="match status" value="2"/>
</dbReference>
<dbReference type="InterPro" id="IPR003392">
    <property type="entry name" value="PTHD_SSD"/>
</dbReference>
<dbReference type="GO" id="GO:0007224">
    <property type="term" value="P:smoothened signaling pathway"/>
    <property type="evidence" value="ECO:0007669"/>
    <property type="project" value="TreeGrafter"/>
</dbReference>
<proteinExistence type="inferred from homology"/>
<dbReference type="GO" id="GO:0016020">
    <property type="term" value="C:membrane"/>
    <property type="evidence" value="ECO:0007669"/>
    <property type="project" value="UniProtKB-SubCell"/>
</dbReference>
<accession>A0A7S2LEZ6</accession>
<keyword evidence="4 7" id="KW-0472">Membrane</keyword>
<protein>
    <recommendedName>
        <fullName evidence="8">SSD domain-containing protein</fullName>
    </recommendedName>
</protein>
<dbReference type="EMBL" id="HBGZ01015606">
    <property type="protein sequence ID" value="CAD9603412.1"/>
    <property type="molecule type" value="Transcribed_RNA"/>
</dbReference>
<dbReference type="InterPro" id="IPR000731">
    <property type="entry name" value="SSD"/>
</dbReference>
<feature type="transmembrane region" description="Helical" evidence="7">
    <location>
        <begin position="1025"/>
        <end position="1046"/>
    </location>
</feature>
<dbReference type="PANTHER" id="PTHR45951">
    <property type="entry name" value="PROTEIN DISPATCHED-RELATED"/>
    <property type="match status" value="1"/>
</dbReference>
<feature type="transmembrane region" description="Helical" evidence="7">
    <location>
        <begin position="921"/>
        <end position="942"/>
    </location>
</feature>
<dbReference type="AlphaFoldDB" id="A0A7S2LEZ6"/>
<keyword evidence="2 7" id="KW-0812">Transmembrane</keyword>
<evidence type="ECO:0000259" key="8">
    <source>
        <dbReference type="PROSITE" id="PS50156"/>
    </source>
</evidence>
<feature type="transmembrane region" description="Helical" evidence="7">
    <location>
        <begin position="1133"/>
        <end position="1154"/>
    </location>
</feature>
<feature type="transmembrane region" description="Helical" evidence="7">
    <location>
        <begin position="514"/>
        <end position="533"/>
    </location>
</feature>
<feature type="transmembrane region" description="Helical" evidence="7">
    <location>
        <begin position="553"/>
        <end position="578"/>
    </location>
</feature>
<evidence type="ECO:0000313" key="9">
    <source>
        <dbReference type="EMBL" id="CAD9603412.1"/>
    </source>
</evidence>
<reference evidence="9" key="1">
    <citation type="submission" date="2021-01" db="EMBL/GenBank/DDBJ databases">
        <authorList>
            <person name="Corre E."/>
            <person name="Pelletier E."/>
            <person name="Niang G."/>
            <person name="Scheremetjew M."/>
            <person name="Finn R."/>
            <person name="Kale V."/>
            <person name="Holt S."/>
            <person name="Cochrane G."/>
            <person name="Meng A."/>
            <person name="Brown T."/>
            <person name="Cohen L."/>
        </authorList>
    </citation>
    <scope>NUCLEOTIDE SEQUENCE</scope>
    <source>
        <strain evidence="9">SM1012Den-03</strain>
    </source>
</reference>
<comment type="subcellular location">
    <subcellularLocation>
        <location evidence="1">Membrane</location>
        <topology evidence="1">Multi-pass membrane protein</topology>
    </subcellularLocation>
</comment>
<dbReference type="Pfam" id="PF02460">
    <property type="entry name" value="Patched"/>
    <property type="match status" value="1"/>
</dbReference>
<feature type="transmembrane region" description="Helical" evidence="7">
    <location>
        <begin position="676"/>
        <end position="696"/>
    </location>
</feature>
<feature type="domain" description="SSD" evidence="8">
    <location>
        <begin position="484"/>
        <end position="615"/>
    </location>
</feature>
<evidence type="ECO:0000256" key="2">
    <source>
        <dbReference type="ARBA" id="ARBA00022692"/>
    </source>
</evidence>
<feature type="transmembrane region" description="Helical" evidence="7">
    <location>
        <begin position="461"/>
        <end position="477"/>
    </location>
</feature>
<evidence type="ECO:0000256" key="5">
    <source>
        <dbReference type="ARBA" id="ARBA00023180"/>
    </source>
</evidence>
<evidence type="ECO:0000256" key="4">
    <source>
        <dbReference type="ARBA" id="ARBA00023136"/>
    </source>
</evidence>
<dbReference type="InterPro" id="IPR052081">
    <property type="entry name" value="Dispatched_Hh_regulator"/>
</dbReference>
<sequence>MKKSHEPKGKGNDDEWDIAIDGLEMMLVLGSVADLRDLYHVHYHLRRHLKESNDHSVGLERTPSEDAMVRASVEVTMVDYLVVDDLPETASSASASGLSVSRSSKTSITAASSDCQHVSNQSNYSLAQRYAKSVAAHPKRHLYTTLLVCAIFTIVAFVGAVVTEATVDIQTSWFTRGTLISSRALQAIQLSKINEQDDEFFLNDGQRVDINDPPASEVVCSGQWYGSPYMTSVASRQLNLMTAWKTRDESQNALDSEALYQMCINEEHVLESLEENNLCYKCPIESVSQERCIQPYSLVTAARIYLQAISTSTWSTDLNQDIYLAPSLSCEDFRAAWTKAVQSRFTSDLLDCTNLLLEQYGLQDTENDSPMCSFADATIVASLVDVNFPRSGKVEYTTAIYASKHDTDSLDELYKLDKSNAFSQEGTALTGVYEVGFQPLYLSLDGGFYMRDLYRAVNTDVALTSVACVVAGSLFFWHTKSLFLTLFGLLQIILALPISWSLYRFLFGLKSFPVMNLGGIFIVFSLGADDVFVMADKWKSTRAIMTRASTTEVAIISLPSAITATLMTSFTTCVGFFAINASDVACIKLFGTFCGLLVAVDYVLSVLILSPVLCLYDSIMMRDPPSLCVSRQKMNVVKENASSDQEEDEEVTVGTHRNFHDRILGRYSDFLYSFRWPVLLVSVSTIIACSFVSSTFKPPEKEPFPALFPMANPYEAHSKFVESLIAFPLQLATDPTWTVKAVFGVQAIDDQNLLDTDPNYIGGSIAYDDDFDAANNQLYLLEFCDKIDKPTEDYSCVLQEFDSWLQLQSQSSSPDDQYAINCDWETSIPIETDTFDQCFIAFSELTNSSAVTFDYEAKKVKSITIDTRVDSTLWSPTAEIDKDWRRIEDWSIAERSRAPEGANNFFVTSMGFWYLDTFNNIVASALKASYIVVSCAALVILLSSRSLTLSLFSGISIVYVLVAATASLAAMGWSLGFFESCLFAILVGLGSDFIMHFAHAYSMIPGKANKRLRMKHAILHMGPSVLGSAATTLSTAFIMQFCQIASAKRFATMMIMTMVHSLIGSFVIFSVLCSCFGPAEPTKRFDAIKTRIQKGKGAREHSEKDFPRSIEIAIDATDVNNGSSFRPKRWMIFLSYLVAAIIIFVVNFGAYSFVKSSQ</sequence>
<dbReference type="PROSITE" id="PS50156">
    <property type="entry name" value="SSD"/>
    <property type="match status" value="1"/>
</dbReference>
<dbReference type="GO" id="GO:0022857">
    <property type="term" value="F:transmembrane transporter activity"/>
    <property type="evidence" value="ECO:0007669"/>
    <property type="project" value="TreeGrafter"/>
</dbReference>
<keyword evidence="3 7" id="KW-1133">Transmembrane helix</keyword>
<evidence type="ECO:0000256" key="1">
    <source>
        <dbReference type="ARBA" id="ARBA00004141"/>
    </source>
</evidence>
<organism evidence="9">
    <name type="scientific">Skeletonema marinoi</name>
    <dbReference type="NCBI Taxonomy" id="267567"/>
    <lineage>
        <taxon>Eukaryota</taxon>
        <taxon>Sar</taxon>
        <taxon>Stramenopiles</taxon>
        <taxon>Ochrophyta</taxon>
        <taxon>Bacillariophyta</taxon>
        <taxon>Coscinodiscophyceae</taxon>
        <taxon>Thalassiosirophycidae</taxon>
        <taxon>Thalassiosirales</taxon>
        <taxon>Skeletonemataceae</taxon>
        <taxon>Skeletonema</taxon>
        <taxon>Skeletonema marinoi-dohrnii complex</taxon>
    </lineage>
</organism>
<name>A0A7S2LEZ6_9STRA</name>
<feature type="transmembrane region" description="Helical" evidence="7">
    <location>
        <begin position="590"/>
        <end position="616"/>
    </location>
</feature>
<comment type="similarity">
    <text evidence="6">Belongs to the dispatched family.</text>
</comment>
<feature type="transmembrane region" description="Helical" evidence="7">
    <location>
        <begin position="482"/>
        <end position="502"/>
    </location>
</feature>
<feature type="transmembrane region" description="Helical" evidence="7">
    <location>
        <begin position="982"/>
        <end position="1004"/>
    </location>
</feature>
<feature type="transmembrane region" description="Helical" evidence="7">
    <location>
        <begin position="949"/>
        <end position="970"/>
    </location>
</feature>
<dbReference type="SUPFAM" id="SSF82866">
    <property type="entry name" value="Multidrug efflux transporter AcrB transmembrane domain"/>
    <property type="match status" value="2"/>
</dbReference>
<evidence type="ECO:0000256" key="3">
    <source>
        <dbReference type="ARBA" id="ARBA00022989"/>
    </source>
</evidence>